<keyword evidence="1" id="KW-1133">Transmembrane helix</keyword>
<feature type="transmembrane region" description="Helical" evidence="1">
    <location>
        <begin position="46"/>
        <end position="64"/>
    </location>
</feature>
<evidence type="ECO:0000313" key="2">
    <source>
        <dbReference type="EMBL" id="KID57156.1"/>
    </source>
</evidence>
<dbReference type="Proteomes" id="UP000031327">
    <property type="component" value="Unassembled WGS sequence"/>
</dbReference>
<evidence type="ECO:0008006" key="4">
    <source>
        <dbReference type="Google" id="ProtNLM"/>
    </source>
</evidence>
<evidence type="ECO:0000313" key="3">
    <source>
        <dbReference type="Proteomes" id="UP000031327"/>
    </source>
</evidence>
<keyword evidence="1" id="KW-0472">Membrane</keyword>
<dbReference type="InterPro" id="IPR021362">
    <property type="entry name" value="DUF2834"/>
</dbReference>
<organism evidence="2 3">
    <name type="scientific">Pseudoalteromonas luteoviolacea</name>
    <dbReference type="NCBI Taxonomy" id="43657"/>
    <lineage>
        <taxon>Bacteria</taxon>
        <taxon>Pseudomonadati</taxon>
        <taxon>Pseudomonadota</taxon>
        <taxon>Gammaproteobacteria</taxon>
        <taxon>Alteromonadales</taxon>
        <taxon>Pseudoalteromonadaceae</taxon>
        <taxon>Pseudoalteromonas</taxon>
    </lineage>
</organism>
<protein>
    <recommendedName>
        <fullName evidence="4">DUF2834 domain-containing protein</fullName>
    </recommendedName>
</protein>
<dbReference type="Pfam" id="PF11196">
    <property type="entry name" value="DUF2834"/>
    <property type="match status" value="1"/>
</dbReference>
<dbReference type="RefSeq" id="WP_039608933.1">
    <property type="nucleotide sequence ID" value="NZ_JWIC01000005.1"/>
</dbReference>
<dbReference type="EMBL" id="JWIC01000005">
    <property type="protein sequence ID" value="KID57156.1"/>
    <property type="molecule type" value="Genomic_DNA"/>
</dbReference>
<comment type="caution">
    <text evidence="2">The sequence shown here is derived from an EMBL/GenBank/DDBJ whole genome shotgun (WGS) entry which is preliminary data.</text>
</comment>
<dbReference type="AlphaFoldDB" id="A0A0C1Q909"/>
<dbReference type="OrthoDB" id="2619901at2"/>
<feature type="transmembrane region" description="Helical" evidence="1">
    <location>
        <begin position="7"/>
        <end position="26"/>
    </location>
</feature>
<gene>
    <name evidence="2" type="ORF">JF50_07905</name>
</gene>
<name>A0A0C1Q909_9GAMM</name>
<feature type="transmembrane region" description="Helical" evidence="1">
    <location>
        <begin position="73"/>
        <end position="96"/>
    </location>
</feature>
<sequence>MKYIYGVLCVLGAVLPYCVFLPWLAANGPNLLLLYTQISTNPLSSMAWLDVIVSAFVLVAFIIYEGRQLKMKLLWLPIVSTFTVGVSLGLPLFLLMRELHLEKTKL</sequence>
<keyword evidence="1" id="KW-0812">Transmembrane</keyword>
<proteinExistence type="predicted"/>
<evidence type="ECO:0000256" key="1">
    <source>
        <dbReference type="SAM" id="Phobius"/>
    </source>
</evidence>
<reference evidence="2 3" key="1">
    <citation type="submission" date="2014-12" db="EMBL/GenBank/DDBJ databases">
        <title>Draft Genome Sequence of Pseudoalteromonas luteoviolacea HI1.</title>
        <authorList>
            <person name="Asahina A.Y."/>
            <person name="Hadfield M.G."/>
        </authorList>
    </citation>
    <scope>NUCLEOTIDE SEQUENCE [LARGE SCALE GENOMIC DNA]</scope>
    <source>
        <strain evidence="2 3">HI1</strain>
    </source>
</reference>
<accession>A0A0C1Q909</accession>